<reference evidence="1" key="1">
    <citation type="submission" date="2022-12" db="EMBL/GenBank/DDBJ databases">
        <title>Genome sequence of SJ11.</title>
        <authorList>
            <person name="Woo H."/>
        </authorList>
    </citation>
    <scope>NUCLEOTIDE SEQUENCE</scope>
    <source>
        <strain evidence="1">SJ11</strain>
    </source>
</reference>
<dbReference type="RefSeq" id="WP_269415813.1">
    <property type="nucleotide sequence ID" value="NZ_JAPWGL010000003.1"/>
</dbReference>
<keyword evidence="2" id="KW-1185">Reference proteome</keyword>
<sequence length="206" mass="23581">MLFSCVVQAQIKTVSTYKNLITVKESRGDLEGSPYLFPQWEMATIKFSPGINPITDNIKYDLLEDMLVTKGENDEEYEFKDMPAEFVLSNTKEVYRNGFMPVDGMTVKTFYNVIYDGKIKFLKKLSKTIIESKGYNTGTVTKKVAEVINYYLVKADNKPVKVKNNEKAFIAVLGRGDELTKYIKENKIDLKSNEGIIKLLTYYDTL</sequence>
<name>A0ABT4KYL6_9SPHI</name>
<proteinExistence type="predicted"/>
<gene>
    <name evidence="1" type="ORF">O0931_11960</name>
</gene>
<dbReference type="Proteomes" id="UP001144341">
    <property type="component" value="Unassembled WGS sequence"/>
</dbReference>
<dbReference type="EMBL" id="JAPWGL010000003">
    <property type="protein sequence ID" value="MCZ4224018.1"/>
    <property type="molecule type" value="Genomic_DNA"/>
</dbReference>
<evidence type="ECO:0000313" key="2">
    <source>
        <dbReference type="Proteomes" id="UP001144341"/>
    </source>
</evidence>
<protein>
    <submittedName>
        <fullName evidence="1">Uncharacterized protein</fullName>
    </submittedName>
</protein>
<evidence type="ECO:0000313" key="1">
    <source>
        <dbReference type="EMBL" id="MCZ4224018.1"/>
    </source>
</evidence>
<comment type="caution">
    <text evidence="1">The sequence shown here is derived from an EMBL/GenBank/DDBJ whole genome shotgun (WGS) entry which is preliminary data.</text>
</comment>
<organism evidence="1 2">
    <name type="scientific">Pedobacter rhodius</name>
    <dbReference type="NCBI Taxonomy" id="3004098"/>
    <lineage>
        <taxon>Bacteria</taxon>
        <taxon>Pseudomonadati</taxon>
        <taxon>Bacteroidota</taxon>
        <taxon>Sphingobacteriia</taxon>
        <taxon>Sphingobacteriales</taxon>
        <taxon>Sphingobacteriaceae</taxon>
        <taxon>Pedobacter</taxon>
    </lineage>
</organism>
<accession>A0ABT4KYL6</accession>